<feature type="transmembrane region" description="Helical" evidence="7">
    <location>
        <begin position="136"/>
        <end position="153"/>
    </location>
</feature>
<evidence type="ECO:0000256" key="5">
    <source>
        <dbReference type="ARBA" id="ARBA00023136"/>
    </source>
</evidence>
<evidence type="ECO:0000256" key="6">
    <source>
        <dbReference type="SAM" id="MobiDB-lite"/>
    </source>
</evidence>
<protein>
    <submittedName>
        <fullName evidence="9">Type II secretion system F family protein</fullName>
    </submittedName>
</protein>
<dbReference type="PANTHER" id="PTHR35007:SF4">
    <property type="entry name" value="CONSERVED TRANSMEMBRANE PROTEIN-RELATED"/>
    <property type="match status" value="1"/>
</dbReference>
<evidence type="ECO:0000256" key="7">
    <source>
        <dbReference type="SAM" id="Phobius"/>
    </source>
</evidence>
<evidence type="ECO:0000256" key="2">
    <source>
        <dbReference type="ARBA" id="ARBA00022475"/>
    </source>
</evidence>
<feature type="region of interest" description="Disordered" evidence="6">
    <location>
        <begin position="1"/>
        <end position="21"/>
    </location>
</feature>
<feature type="transmembrane region" description="Helical" evidence="7">
    <location>
        <begin position="281"/>
        <end position="306"/>
    </location>
</feature>
<feature type="domain" description="Type II secretion system protein GspF" evidence="8">
    <location>
        <begin position="29"/>
        <end position="141"/>
    </location>
</feature>
<keyword evidence="2" id="KW-1003">Cell membrane</keyword>
<dbReference type="InterPro" id="IPR018076">
    <property type="entry name" value="T2SS_GspF_dom"/>
</dbReference>
<dbReference type="EMBL" id="JAROCB010000004">
    <property type="protein sequence ID" value="MDN4598296.1"/>
    <property type="molecule type" value="Genomic_DNA"/>
</dbReference>
<evidence type="ECO:0000313" key="9">
    <source>
        <dbReference type="EMBL" id="MDN4598296.1"/>
    </source>
</evidence>
<feature type="transmembrane region" description="Helical" evidence="7">
    <location>
        <begin position="159"/>
        <end position="182"/>
    </location>
</feature>
<accession>A0ABT8IZP7</accession>
<gene>
    <name evidence="9" type="ORF">P5G59_14180</name>
</gene>
<keyword evidence="3 7" id="KW-0812">Transmembrane</keyword>
<keyword evidence="4 7" id="KW-1133">Transmembrane helix</keyword>
<dbReference type="Pfam" id="PF00482">
    <property type="entry name" value="T2SSF"/>
    <property type="match status" value="1"/>
</dbReference>
<dbReference type="RefSeq" id="WP_301219646.1">
    <property type="nucleotide sequence ID" value="NZ_JAROCB010000004.1"/>
</dbReference>
<evidence type="ECO:0000256" key="1">
    <source>
        <dbReference type="ARBA" id="ARBA00004651"/>
    </source>
</evidence>
<keyword evidence="10" id="KW-1185">Reference proteome</keyword>
<proteinExistence type="predicted"/>
<name>A0ABT8IZP7_9MICO</name>
<dbReference type="PANTHER" id="PTHR35007">
    <property type="entry name" value="INTEGRAL MEMBRANE PROTEIN-RELATED"/>
    <property type="match status" value="1"/>
</dbReference>
<dbReference type="InterPro" id="IPR042094">
    <property type="entry name" value="T2SS_GspF_sf"/>
</dbReference>
<comment type="subcellular location">
    <subcellularLocation>
        <location evidence="1">Cell membrane</location>
        <topology evidence="1">Multi-pass membrane protein</topology>
    </subcellularLocation>
</comment>
<reference evidence="9" key="1">
    <citation type="submission" date="2023-03" db="EMBL/GenBank/DDBJ databases">
        <title>MT1 and MT2 Draft Genomes of Novel Species.</title>
        <authorList>
            <person name="Venkateswaran K."/>
        </authorList>
    </citation>
    <scope>NUCLEOTIDE SEQUENCE</scope>
    <source>
        <strain evidence="9">F6_8S_P_1A</strain>
    </source>
</reference>
<organism evidence="9 10">
    <name type="scientific">Leifsonia virtsii</name>
    <dbReference type="NCBI Taxonomy" id="3035915"/>
    <lineage>
        <taxon>Bacteria</taxon>
        <taxon>Bacillati</taxon>
        <taxon>Actinomycetota</taxon>
        <taxon>Actinomycetes</taxon>
        <taxon>Micrococcales</taxon>
        <taxon>Microbacteriaceae</taxon>
        <taxon>Leifsonia</taxon>
    </lineage>
</organism>
<dbReference type="Gene3D" id="1.20.81.30">
    <property type="entry name" value="Type II secretion system (T2SS), domain F"/>
    <property type="match status" value="1"/>
</dbReference>
<evidence type="ECO:0000313" key="10">
    <source>
        <dbReference type="Proteomes" id="UP001174210"/>
    </source>
</evidence>
<dbReference type="Proteomes" id="UP001174210">
    <property type="component" value="Unassembled WGS sequence"/>
</dbReference>
<feature type="compositionally biased region" description="Basic residues" evidence="6">
    <location>
        <begin position="1"/>
        <end position="17"/>
    </location>
</feature>
<evidence type="ECO:0000256" key="4">
    <source>
        <dbReference type="ARBA" id="ARBA00022989"/>
    </source>
</evidence>
<keyword evidence="5 7" id="KW-0472">Membrane</keyword>
<comment type="caution">
    <text evidence="9">The sequence shown here is derived from an EMBL/GenBank/DDBJ whole genome shotgun (WGS) entry which is preliminary data.</text>
</comment>
<sequence length="314" mass="32011">MRRPARGARWRPRRRRPPGAEADRVAALAESLAVMLDAGLSPRTAWSAAADHGVHPVAVSVLAGLQQDGDSCAAALARAATTDDVRSIATVWSVAEVSGAPLGHALRTIAETLRDAAEAEREADVALSGPRATARLVSWLPAVGALLAVAVGADLAGTAVSPAGAVTLGGGALLMLAGRWWMRGLVRRATARRPHPGLAEELIAIALSGGASAEAGRRLATEAAAGCGLAPPDDDGARVTLRLAAATGVPAVELLTASARQRRRSARAEARSAAAALGVRLMVPLGVCVLPSFVLLAVVPLLLSLLSSTAEGWR</sequence>
<evidence type="ECO:0000259" key="8">
    <source>
        <dbReference type="Pfam" id="PF00482"/>
    </source>
</evidence>
<evidence type="ECO:0000256" key="3">
    <source>
        <dbReference type="ARBA" id="ARBA00022692"/>
    </source>
</evidence>